<dbReference type="Proteomes" id="UP000008632">
    <property type="component" value="Chromosome"/>
</dbReference>
<dbReference type="SUPFAM" id="SSF82171">
    <property type="entry name" value="DPP6 N-terminal domain-like"/>
    <property type="match status" value="1"/>
</dbReference>
<dbReference type="HOGENOM" id="CLU_008615_3_1_6"/>
<gene>
    <name evidence="4" type="ordered locus">Psesu_2690</name>
</gene>
<dbReference type="EMBL" id="CP002446">
    <property type="protein sequence ID" value="ADV28518.1"/>
    <property type="molecule type" value="Genomic_DNA"/>
</dbReference>
<accession>E6WW27</accession>
<name>E6WW27_PSEUU</name>
<reference evidence="4 5" key="1">
    <citation type="submission" date="2011-01" db="EMBL/GenBank/DDBJ databases">
        <title>Complete sequence of Pseudoxanthomonas suwonensis 11-1.</title>
        <authorList>
            <consortium name="US DOE Joint Genome Institute"/>
            <person name="Lucas S."/>
            <person name="Copeland A."/>
            <person name="Lapidus A."/>
            <person name="Cheng J.-F."/>
            <person name="Goodwin L."/>
            <person name="Pitluck S."/>
            <person name="Teshima H."/>
            <person name="Detter J.C."/>
            <person name="Han C."/>
            <person name="Tapia R."/>
            <person name="Land M."/>
            <person name="Hauser L."/>
            <person name="Kyrpides N."/>
            <person name="Ivanova N."/>
            <person name="Ovchinnikova G."/>
            <person name="Siebers A.K."/>
            <person name="Allgaier M."/>
            <person name="Thelen M.P."/>
            <person name="Hugenholtz P."/>
            <person name="Gladden J."/>
            <person name="Woyke T."/>
        </authorList>
    </citation>
    <scope>NUCLEOTIDE SEQUENCE [LARGE SCALE GENOMIC DNA]</scope>
    <source>
        <strain evidence="5">11-1</strain>
    </source>
</reference>
<dbReference type="OrthoDB" id="4269629at2"/>
<evidence type="ECO:0000313" key="5">
    <source>
        <dbReference type="Proteomes" id="UP000008632"/>
    </source>
</evidence>
<feature type="signal peptide" evidence="2">
    <location>
        <begin position="1"/>
        <end position="20"/>
    </location>
</feature>
<dbReference type="Gene3D" id="3.40.50.1820">
    <property type="entry name" value="alpha/beta hydrolase"/>
    <property type="match status" value="1"/>
</dbReference>
<evidence type="ECO:0000259" key="3">
    <source>
        <dbReference type="Pfam" id="PF00326"/>
    </source>
</evidence>
<dbReference type="PANTHER" id="PTHR42776:SF27">
    <property type="entry name" value="DIPEPTIDYL PEPTIDASE FAMILY MEMBER 6"/>
    <property type="match status" value="1"/>
</dbReference>
<keyword evidence="1" id="KW-0378">Hydrolase</keyword>
<dbReference type="eggNOG" id="COG1506">
    <property type="taxonomic scope" value="Bacteria"/>
</dbReference>
<organism evidence="4 5">
    <name type="scientific">Pseudoxanthomonas suwonensis (strain 11-1)</name>
    <dbReference type="NCBI Taxonomy" id="743721"/>
    <lineage>
        <taxon>Bacteria</taxon>
        <taxon>Pseudomonadati</taxon>
        <taxon>Pseudomonadota</taxon>
        <taxon>Gammaproteobacteria</taxon>
        <taxon>Lysobacterales</taxon>
        <taxon>Lysobacteraceae</taxon>
        <taxon>Pseudoxanthomonas</taxon>
    </lineage>
</organism>
<feature type="domain" description="Peptidase S9 prolyl oligopeptidase catalytic" evidence="3">
    <location>
        <begin position="442"/>
        <end position="651"/>
    </location>
</feature>
<dbReference type="Pfam" id="PF00326">
    <property type="entry name" value="Peptidase_S9"/>
    <property type="match status" value="1"/>
</dbReference>
<dbReference type="GO" id="GO:0006508">
    <property type="term" value="P:proteolysis"/>
    <property type="evidence" value="ECO:0007669"/>
    <property type="project" value="InterPro"/>
</dbReference>
<dbReference type="STRING" id="743721.Psesu_2690"/>
<dbReference type="InterPro" id="IPR001375">
    <property type="entry name" value="Peptidase_S9_cat"/>
</dbReference>
<proteinExistence type="predicted"/>
<dbReference type="SUPFAM" id="SSF53474">
    <property type="entry name" value="alpha/beta-Hydrolases"/>
    <property type="match status" value="1"/>
</dbReference>
<dbReference type="PANTHER" id="PTHR42776">
    <property type="entry name" value="SERINE PEPTIDASE S9 FAMILY MEMBER"/>
    <property type="match status" value="1"/>
</dbReference>
<evidence type="ECO:0000313" key="4">
    <source>
        <dbReference type="EMBL" id="ADV28518.1"/>
    </source>
</evidence>
<evidence type="ECO:0000256" key="1">
    <source>
        <dbReference type="ARBA" id="ARBA00022801"/>
    </source>
</evidence>
<feature type="chain" id="PRO_5003214603" evidence="2">
    <location>
        <begin position="21"/>
        <end position="655"/>
    </location>
</feature>
<dbReference type="KEGG" id="psu:Psesu_2690"/>
<protein>
    <submittedName>
        <fullName evidence="4">Prolyl oligopeptidase family protein</fullName>
    </submittedName>
</protein>
<keyword evidence="2" id="KW-0732">Signal</keyword>
<evidence type="ECO:0000256" key="2">
    <source>
        <dbReference type="SAM" id="SignalP"/>
    </source>
</evidence>
<dbReference type="GO" id="GO:0004252">
    <property type="term" value="F:serine-type endopeptidase activity"/>
    <property type="evidence" value="ECO:0007669"/>
    <property type="project" value="TreeGrafter"/>
</dbReference>
<keyword evidence="5" id="KW-1185">Reference proteome</keyword>
<dbReference type="AlphaFoldDB" id="E6WW27"/>
<sequence length="655" mass="73018">MRGLARMAAALAAGWMLAFAAGASTATVDLEPYLRRDSYERVKISPDGAYFAITVPMEDRTVLAVVRRNDLQPTAKVAGGVGSEVDDFWWANNERVVVSMAHRYGSRDQPGVIGELHAVNADGSYAKLLASPYGLQESNPLVSHLRYELEGSVFMLDPMPTERNFILVQSVAQTSDPVSQIERLDLYTRRRTHLASGPLPYASFTTDVDGQVRFAHGVGRDNSNKLYYREDDKAKWRLVHDEATAKVRAFARGFTPDGRLAYLQMEHREGPDSLGTWDPETGEYTELLRDEVVEPLHIIHDLDGRTPIGAAYMTDRVRYRFFDEQAPTARLYRMLEKAFEGDALRITSVTADGREALVYVYSDRNNGDYFLFDTVSRSAERVASRRSWFRPSQVPHSRFVGFKARDGLELHGYLTEPKDGAEGPRPMVVLPHGGPFGVQDRWGFDDDAQVLAEAGYAVLRVNYRGSGGYGRAHQLAGAQEWGGAMQDDLADATRWAIDQGIADPRRICIYGASYGGYAALMGVAKDPDLYRCAAGYVGVYDLPMMHRDASRRGRVSRTWALDWMGAREDLEQLSPVNLADRIKVPVFLAAGGADERAPIAHSRQMEKALQKAGVPVETLYYPTEGHGFYTIEHRREFYARLLAFLSRHLGGKPAG</sequence>
<dbReference type="InterPro" id="IPR029058">
    <property type="entry name" value="AB_hydrolase_fold"/>
</dbReference>